<dbReference type="InterPro" id="IPR002939">
    <property type="entry name" value="DnaJ_C"/>
</dbReference>
<dbReference type="EMBL" id="KB445804">
    <property type="protein sequence ID" value="EMD33980.1"/>
    <property type="molecule type" value="Genomic_DNA"/>
</dbReference>
<dbReference type="GO" id="GO:0051082">
    <property type="term" value="F:unfolded protein binding"/>
    <property type="evidence" value="ECO:0007669"/>
    <property type="project" value="InterPro"/>
</dbReference>
<keyword evidence="5" id="KW-1185">Reference proteome</keyword>
<dbReference type="Pfam" id="PF01556">
    <property type="entry name" value="DnaJ_C"/>
    <property type="match status" value="1"/>
</dbReference>
<dbReference type="Proteomes" id="UP000016930">
    <property type="component" value="Unassembled WGS sequence"/>
</dbReference>
<feature type="region of interest" description="Disordered" evidence="2">
    <location>
        <begin position="1"/>
        <end position="95"/>
    </location>
</feature>
<proteinExistence type="predicted"/>
<accession>M2QPA2</accession>
<dbReference type="OrthoDB" id="10250354at2759"/>
<dbReference type="GO" id="GO:0006457">
    <property type="term" value="P:protein folding"/>
    <property type="evidence" value="ECO:0007669"/>
    <property type="project" value="InterPro"/>
</dbReference>
<dbReference type="InterPro" id="IPR051339">
    <property type="entry name" value="DnaJ_subfamily_B"/>
</dbReference>
<feature type="compositionally biased region" description="Basic and acidic residues" evidence="2">
    <location>
        <begin position="82"/>
        <end position="95"/>
    </location>
</feature>
<dbReference type="GO" id="GO:0051087">
    <property type="term" value="F:protein-folding chaperone binding"/>
    <property type="evidence" value="ECO:0007669"/>
    <property type="project" value="TreeGrafter"/>
</dbReference>
<name>M2QPA2_CERS8</name>
<reference evidence="4 5" key="1">
    <citation type="journal article" date="2012" name="Proc. Natl. Acad. Sci. U.S.A.">
        <title>Comparative genomics of Ceriporiopsis subvermispora and Phanerochaete chrysosporium provide insight into selective ligninolysis.</title>
        <authorList>
            <person name="Fernandez-Fueyo E."/>
            <person name="Ruiz-Duenas F.J."/>
            <person name="Ferreira P."/>
            <person name="Floudas D."/>
            <person name="Hibbett D.S."/>
            <person name="Canessa P."/>
            <person name="Larrondo L.F."/>
            <person name="James T.Y."/>
            <person name="Seelenfreund D."/>
            <person name="Lobos S."/>
            <person name="Polanco R."/>
            <person name="Tello M."/>
            <person name="Honda Y."/>
            <person name="Watanabe T."/>
            <person name="Watanabe T."/>
            <person name="Ryu J.S."/>
            <person name="Kubicek C.P."/>
            <person name="Schmoll M."/>
            <person name="Gaskell J."/>
            <person name="Hammel K.E."/>
            <person name="St John F.J."/>
            <person name="Vanden Wymelenberg A."/>
            <person name="Sabat G."/>
            <person name="Splinter BonDurant S."/>
            <person name="Syed K."/>
            <person name="Yadav J.S."/>
            <person name="Doddapaneni H."/>
            <person name="Subramanian V."/>
            <person name="Lavin J.L."/>
            <person name="Oguiza J.A."/>
            <person name="Perez G."/>
            <person name="Pisabarro A.G."/>
            <person name="Ramirez L."/>
            <person name="Santoyo F."/>
            <person name="Master E."/>
            <person name="Coutinho P.M."/>
            <person name="Henrissat B."/>
            <person name="Lombard V."/>
            <person name="Magnuson J.K."/>
            <person name="Kuees U."/>
            <person name="Hori C."/>
            <person name="Igarashi K."/>
            <person name="Samejima M."/>
            <person name="Held B.W."/>
            <person name="Barry K.W."/>
            <person name="LaButti K.M."/>
            <person name="Lapidus A."/>
            <person name="Lindquist E.A."/>
            <person name="Lucas S.M."/>
            <person name="Riley R."/>
            <person name="Salamov A.A."/>
            <person name="Hoffmeister D."/>
            <person name="Schwenk D."/>
            <person name="Hadar Y."/>
            <person name="Yarden O."/>
            <person name="de Vries R.P."/>
            <person name="Wiebenga A."/>
            <person name="Stenlid J."/>
            <person name="Eastwood D."/>
            <person name="Grigoriev I.V."/>
            <person name="Berka R.M."/>
            <person name="Blanchette R.A."/>
            <person name="Kersten P."/>
            <person name="Martinez A.T."/>
            <person name="Vicuna R."/>
            <person name="Cullen D."/>
        </authorList>
    </citation>
    <scope>NUCLEOTIDE SEQUENCE [LARGE SCALE GENOMIC DNA]</scope>
    <source>
        <strain evidence="4 5">B</strain>
    </source>
</reference>
<dbReference type="SUPFAM" id="SSF49493">
    <property type="entry name" value="HSP40/DnaJ peptide-binding domain"/>
    <property type="match status" value="1"/>
</dbReference>
<gene>
    <name evidence="4" type="ORF">CERSUDRAFT_97905</name>
</gene>
<keyword evidence="1" id="KW-0143">Chaperone</keyword>
<dbReference type="Gene3D" id="2.60.260.20">
    <property type="entry name" value="Urease metallochaperone UreE, N-terminal domain"/>
    <property type="match status" value="2"/>
</dbReference>
<evidence type="ECO:0000256" key="2">
    <source>
        <dbReference type="SAM" id="MobiDB-lite"/>
    </source>
</evidence>
<dbReference type="HOGENOM" id="CLU_821359_0_0_1"/>
<dbReference type="GO" id="GO:0006413">
    <property type="term" value="P:translational initiation"/>
    <property type="evidence" value="ECO:0007669"/>
    <property type="project" value="TreeGrafter"/>
</dbReference>
<feature type="compositionally biased region" description="Polar residues" evidence="2">
    <location>
        <begin position="10"/>
        <end position="22"/>
    </location>
</feature>
<organism evidence="4 5">
    <name type="scientific">Ceriporiopsis subvermispora (strain B)</name>
    <name type="common">White-rot fungus</name>
    <name type="synonym">Gelatoporia subvermispora</name>
    <dbReference type="NCBI Taxonomy" id="914234"/>
    <lineage>
        <taxon>Eukaryota</taxon>
        <taxon>Fungi</taxon>
        <taxon>Dikarya</taxon>
        <taxon>Basidiomycota</taxon>
        <taxon>Agaricomycotina</taxon>
        <taxon>Agaricomycetes</taxon>
        <taxon>Polyporales</taxon>
        <taxon>Gelatoporiaceae</taxon>
        <taxon>Gelatoporia</taxon>
    </lineage>
</organism>
<protein>
    <recommendedName>
        <fullName evidence="3">Chaperone DnaJ C-terminal domain-containing protein</fullName>
    </recommendedName>
</protein>
<dbReference type="PANTHER" id="PTHR24078:SF553">
    <property type="entry name" value="DNAJ HOMOLOG SUBFAMILY B MEMBER 5"/>
    <property type="match status" value="1"/>
</dbReference>
<evidence type="ECO:0000313" key="4">
    <source>
        <dbReference type="EMBL" id="EMD33980.1"/>
    </source>
</evidence>
<evidence type="ECO:0000313" key="5">
    <source>
        <dbReference type="Proteomes" id="UP000016930"/>
    </source>
</evidence>
<evidence type="ECO:0000256" key="1">
    <source>
        <dbReference type="ARBA" id="ARBA00023186"/>
    </source>
</evidence>
<sequence>MSSDVAMRHAQQSLTPVASSCPRNPKRPAIPTVATNANSGQDPDPIYVDKIHRHRHPAPIGSFSLPREEQARHGHHVNSRASKRDSDRVPSKRAREPNFDIHRTKLSGDTRAVYELDRVNSSDLPHPRSCPVPTTKSGSDLGKDWIFPLRLSLETLYFGTSRQCRIIRCLKSGKREELDIELIVRPGWRGGTRIRCPDSGHEREDGTFQDVIFVVEEIPHPRFRRIDDDLLVSVHVPWSDTSAQPRPFVSSPESAQKALEDAFVLGLGGDEYFLPIPRSLAEGASGTQIIGAGMPIWREGKVIGKGNLIVKWDFIFPETYDLQRSRWANFKRAMHRKA</sequence>
<feature type="domain" description="Chaperone DnaJ C-terminal" evidence="3">
    <location>
        <begin position="148"/>
        <end position="317"/>
    </location>
</feature>
<evidence type="ECO:0000259" key="3">
    <source>
        <dbReference type="Pfam" id="PF01556"/>
    </source>
</evidence>
<dbReference type="STRING" id="914234.M2QPA2"/>
<dbReference type="InterPro" id="IPR008971">
    <property type="entry name" value="HSP40/DnaJ_pept-bd"/>
</dbReference>
<dbReference type="AlphaFoldDB" id="M2QPA2"/>
<dbReference type="GO" id="GO:0005829">
    <property type="term" value="C:cytosol"/>
    <property type="evidence" value="ECO:0007669"/>
    <property type="project" value="TreeGrafter"/>
</dbReference>
<dbReference type="PANTHER" id="PTHR24078">
    <property type="entry name" value="DNAJ HOMOLOG SUBFAMILY C MEMBER"/>
    <property type="match status" value="1"/>
</dbReference>